<evidence type="ECO:0000259" key="2">
    <source>
        <dbReference type="Pfam" id="PF20152"/>
    </source>
</evidence>
<evidence type="ECO:0000256" key="1">
    <source>
        <dbReference type="SAM" id="Phobius"/>
    </source>
</evidence>
<feature type="transmembrane region" description="Helical" evidence="1">
    <location>
        <begin position="165"/>
        <end position="187"/>
    </location>
</feature>
<dbReference type="PANTHER" id="PTHR40465:SF1">
    <property type="entry name" value="DUF6534 DOMAIN-CONTAINING PROTEIN"/>
    <property type="match status" value="1"/>
</dbReference>
<dbReference type="Proteomes" id="UP000521943">
    <property type="component" value="Unassembled WGS sequence"/>
</dbReference>
<keyword evidence="1" id="KW-0472">Membrane</keyword>
<protein>
    <recommendedName>
        <fullName evidence="2">DUF6534 domain-containing protein</fullName>
    </recommendedName>
</protein>
<evidence type="ECO:0000313" key="4">
    <source>
        <dbReference type="Proteomes" id="UP000521943"/>
    </source>
</evidence>
<name>A0A8H6HV54_9AGAR</name>
<feature type="transmembrane region" description="Helical" evidence="1">
    <location>
        <begin position="125"/>
        <end position="145"/>
    </location>
</feature>
<comment type="caution">
    <text evidence="3">The sequence shown here is derived from an EMBL/GenBank/DDBJ whole genome shotgun (WGS) entry which is preliminary data.</text>
</comment>
<reference evidence="3 4" key="1">
    <citation type="submission" date="2020-07" db="EMBL/GenBank/DDBJ databases">
        <title>Comparative genomics of pyrophilous fungi reveals a link between fire events and developmental genes.</title>
        <authorList>
            <consortium name="DOE Joint Genome Institute"/>
            <person name="Steindorff A.S."/>
            <person name="Carver A."/>
            <person name="Calhoun S."/>
            <person name="Stillman K."/>
            <person name="Liu H."/>
            <person name="Lipzen A."/>
            <person name="Pangilinan J."/>
            <person name="Labutti K."/>
            <person name="Bruns T.D."/>
            <person name="Grigoriev I.V."/>
        </authorList>
    </citation>
    <scope>NUCLEOTIDE SEQUENCE [LARGE SCALE GENOMIC DNA]</scope>
    <source>
        <strain evidence="3 4">CBS 144469</strain>
    </source>
</reference>
<feature type="transmembrane region" description="Helical" evidence="1">
    <location>
        <begin position="90"/>
        <end position="113"/>
    </location>
</feature>
<keyword evidence="4" id="KW-1185">Reference proteome</keyword>
<dbReference type="OrthoDB" id="3214861at2759"/>
<feature type="transmembrane region" description="Helical" evidence="1">
    <location>
        <begin position="54"/>
        <end position="78"/>
    </location>
</feature>
<gene>
    <name evidence="3" type="ORF">DFP72DRAFT_1070076</name>
</gene>
<feature type="transmembrane region" description="Helical" evidence="1">
    <location>
        <begin position="199"/>
        <end position="217"/>
    </location>
</feature>
<feature type="domain" description="DUF6534" evidence="2">
    <location>
        <begin position="175"/>
        <end position="258"/>
    </location>
</feature>
<sequence>MAAPPGLPLTMKFDNTLGSLLLGGMIAMGLWGVTCVQTYTYFTRPKKDRASLQIMVAFLLALDTFDSALNIHILYHYMVSNYLNPVALMIPVWSVLIHVFLTALSNFIIRTMFAQRIYRLSKGSIILTAWIMSISIADLVTGTIITIKAFQLKTYLELDSLSNLMYITFAFGTGSDLSVALALCWLLRTSRTGFRKTDSMIKVLMLYTVNTGLIVAMDAAAGMLAYIFMPNNFIFLGFYLLLSKLYLNSYLATLNARQDLREQMSDPVSIHLSDISNSSRRFDVESSPNISEKSPHAARQIGVAVSIHTSIDKEHDALYGPGQTSTIGRQGQAL</sequence>
<organism evidence="3 4">
    <name type="scientific">Ephemerocybe angulata</name>
    <dbReference type="NCBI Taxonomy" id="980116"/>
    <lineage>
        <taxon>Eukaryota</taxon>
        <taxon>Fungi</taxon>
        <taxon>Dikarya</taxon>
        <taxon>Basidiomycota</taxon>
        <taxon>Agaricomycotina</taxon>
        <taxon>Agaricomycetes</taxon>
        <taxon>Agaricomycetidae</taxon>
        <taxon>Agaricales</taxon>
        <taxon>Agaricineae</taxon>
        <taxon>Psathyrellaceae</taxon>
        <taxon>Ephemerocybe</taxon>
    </lineage>
</organism>
<feature type="transmembrane region" description="Helical" evidence="1">
    <location>
        <begin position="20"/>
        <end position="42"/>
    </location>
</feature>
<keyword evidence="1" id="KW-1133">Transmembrane helix</keyword>
<proteinExistence type="predicted"/>
<dbReference type="AlphaFoldDB" id="A0A8H6HV54"/>
<dbReference type="Pfam" id="PF20152">
    <property type="entry name" value="DUF6534"/>
    <property type="match status" value="1"/>
</dbReference>
<evidence type="ECO:0000313" key="3">
    <source>
        <dbReference type="EMBL" id="KAF6752892.1"/>
    </source>
</evidence>
<dbReference type="EMBL" id="JACGCI010000042">
    <property type="protein sequence ID" value="KAF6752892.1"/>
    <property type="molecule type" value="Genomic_DNA"/>
</dbReference>
<dbReference type="PANTHER" id="PTHR40465">
    <property type="entry name" value="CHROMOSOME 1, WHOLE GENOME SHOTGUN SEQUENCE"/>
    <property type="match status" value="1"/>
</dbReference>
<keyword evidence="1" id="KW-0812">Transmembrane</keyword>
<accession>A0A8H6HV54</accession>
<dbReference type="InterPro" id="IPR045339">
    <property type="entry name" value="DUF6534"/>
</dbReference>